<dbReference type="PANTHER" id="PTHR30417:SF1">
    <property type="entry name" value="N-ACETYLMURAMOYL-L-ALANINE AMIDASE AMID"/>
    <property type="match status" value="1"/>
</dbReference>
<reference evidence="7" key="1">
    <citation type="submission" date="2021-03" db="EMBL/GenBank/DDBJ databases">
        <title>Whole genome sequence of Streptomyces bomunensis MMS17-BM035.</title>
        <authorList>
            <person name="Lee J.H."/>
        </authorList>
    </citation>
    <scope>NUCLEOTIDE SEQUENCE</scope>
    <source>
        <strain evidence="7">MMS17-BM035</strain>
    </source>
</reference>
<dbReference type="EMBL" id="JAGIQL010000011">
    <property type="protein sequence ID" value="MBP0456880.1"/>
    <property type="molecule type" value="Genomic_DNA"/>
</dbReference>
<keyword evidence="4" id="KW-0961">Cell wall biogenesis/degradation</keyword>
<dbReference type="GO" id="GO:0009253">
    <property type="term" value="P:peptidoglycan catabolic process"/>
    <property type="evidence" value="ECO:0007669"/>
    <property type="project" value="InterPro"/>
</dbReference>
<dbReference type="GO" id="GO:0008745">
    <property type="term" value="F:N-acetylmuramoyl-L-alanine amidase activity"/>
    <property type="evidence" value="ECO:0007669"/>
    <property type="project" value="UniProtKB-EC"/>
</dbReference>
<dbReference type="GO" id="GO:0009254">
    <property type="term" value="P:peptidoglycan turnover"/>
    <property type="evidence" value="ECO:0007669"/>
    <property type="project" value="TreeGrafter"/>
</dbReference>
<accession>A0A940RU70</accession>
<comment type="caution">
    <text evidence="7">The sequence shown here is derived from an EMBL/GenBank/DDBJ whole genome shotgun (WGS) entry which is preliminary data.</text>
</comment>
<dbReference type="InterPro" id="IPR051206">
    <property type="entry name" value="NAMLAA_amidase_2"/>
</dbReference>
<keyword evidence="8" id="KW-1185">Reference proteome</keyword>
<feature type="domain" description="N-acetylmuramoyl-L-alanine amidase" evidence="6">
    <location>
        <begin position="312"/>
        <end position="451"/>
    </location>
</feature>
<dbReference type="CDD" id="cd06583">
    <property type="entry name" value="PGRP"/>
    <property type="match status" value="1"/>
</dbReference>
<evidence type="ECO:0000256" key="3">
    <source>
        <dbReference type="ARBA" id="ARBA00022801"/>
    </source>
</evidence>
<dbReference type="PANTHER" id="PTHR30417">
    <property type="entry name" value="N-ACETYLMURAMOYL-L-ALANINE AMIDASE AMID"/>
    <property type="match status" value="1"/>
</dbReference>
<dbReference type="Gene3D" id="3.40.80.10">
    <property type="entry name" value="Peptidoglycan recognition protein-like"/>
    <property type="match status" value="1"/>
</dbReference>
<keyword evidence="3 7" id="KW-0378">Hydrolase</keyword>
<dbReference type="SMART" id="SM00644">
    <property type="entry name" value="Ami_2"/>
    <property type="match status" value="1"/>
</dbReference>
<comment type="catalytic activity">
    <reaction evidence="1">
        <text>Hydrolyzes the link between N-acetylmuramoyl residues and L-amino acid residues in certain cell-wall glycopeptides.</text>
        <dbReference type="EC" id="3.5.1.28"/>
    </reaction>
</comment>
<feature type="compositionally biased region" description="Basic residues" evidence="5">
    <location>
        <begin position="40"/>
        <end position="61"/>
    </location>
</feature>
<evidence type="ECO:0000313" key="7">
    <source>
        <dbReference type="EMBL" id="MBP0456880.1"/>
    </source>
</evidence>
<evidence type="ECO:0000259" key="6">
    <source>
        <dbReference type="SMART" id="SM00644"/>
    </source>
</evidence>
<evidence type="ECO:0000256" key="4">
    <source>
        <dbReference type="ARBA" id="ARBA00023316"/>
    </source>
</evidence>
<dbReference type="FunFam" id="3.40.80.10:FF:000006">
    <property type="entry name" value="N-acetylmuramoyl-L-alanine amidase"/>
    <property type="match status" value="1"/>
</dbReference>
<gene>
    <name evidence="7" type="ORF">JFN87_05080</name>
</gene>
<dbReference type="GO" id="GO:0071555">
    <property type="term" value="P:cell wall organization"/>
    <property type="evidence" value="ECO:0007669"/>
    <property type="project" value="UniProtKB-KW"/>
</dbReference>
<dbReference type="Gene3D" id="1.10.530.10">
    <property type="match status" value="1"/>
</dbReference>
<dbReference type="InterPro" id="IPR023346">
    <property type="entry name" value="Lysozyme-like_dom_sf"/>
</dbReference>
<evidence type="ECO:0000256" key="5">
    <source>
        <dbReference type="SAM" id="MobiDB-lite"/>
    </source>
</evidence>
<dbReference type="Proteomes" id="UP000670475">
    <property type="component" value="Unassembled WGS sequence"/>
</dbReference>
<proteinExistence type="predicted"/>
<name>A0A940RU70_9ACTN</name>
<evidence type="ECO:0000313" key="8">
    <source>
        <dbReference type="Proteomes" id="UP000670475"/>
    </source>
</evidence>
<dbReference type="SUPFAM" id="SSF55846">
    <property type="entry name" value="N-acetylmuramoyl-L-alanine amidase-like"/>
    <property type="match status" value="1"/>
</dbReference>
<evidence type="ECO:0000256" key="1">
    <source>
        <dbReference type="ARBA" id="ARBA00001561"/>
    </source>
</evidence>
<dbReference type="InterPro" id="IPR002502">
    <property type="entry name" value="Amidase_domain"/>
</dbReference>
<feature type="region of interest" description="Disordered" evidence="5">
    <location>
        <begin position="16"/>
        <end position="61"/>
    </location>
</feature>
<sequence length="687" mass="72487">MHLLVELAFYQGELHGDPSAGQGAKHSPPRAPGAHPYRDRLHHSKGHDRNSLRKSAHKKKPRKLLVGTVAGAAVAAGCLVALPSAQAALTGGSGTQERQADFADAAKEFHVPLDVLLGVSYQESLWDAHGGQYNTSGGYGPMNLTDVTAKMMAGGAAGAAGRGDIASLTSSPALHTLTAAAKLTGVSENDLRTDDRANIRGGAALLASYEKKLTGGTPSDPAAWYGAVARYSQSPDQKAAGLFADRVFKSVTSGVSRKTQDGQSLKLAAKPSVRPSTGQLSELKLKAAKSTVTPECPTTVDCTFLPAAASAGQVANRPGDGVDIKYIVIHDTESSYQAAIDTFQKNGGADSAHYVMRASDGAVTQMTPDKDISYHAGNYWFNMHSIGIEHEGFAAQGASWYPQTQYKATAELVKYLAAKYDIPLDREHVIGHDNVPGPLDSYVAGMHWDPGPYWDWSRFMGMVGAGYGTRTGRTPEVGSAVTITPPFDGNPQTVHVCPAEDPSGKTTACTDRTEPANFVPVRTAPDAKAPLFADPAVHPGADGKGTDEINDWGSTVEDGQQFVVAGVSGDWTAIWFSGSKVWFYNPGGRNTMPAHGATIVKPTGDSAALYGSGYPKASEYPSGLSPSTEKPLTVYSFPAGQAYVATQPPVSSDDFFVTGDKHVTGSQKFYTIQYNHRVALVDSADVA</sequence>
<evidence type="ECO:0000256" key="2">
    <source>
        <dbReference type="ARBA" id="ARBA00011901"/>
    </source>
</evidence>
<dbReference type="InterPro" id="IPR036505">
    <property type="entry name" value="Amidase/PGRP_sf"/>
</dbReference>
<dbReference type="AlphaFoldDB" id="A0A940RU70"/>
<organism evidence="7 8">
    <name type="scientific">Streptomyces montanisoli</name>
    <dbReference type="NCBI Taxonomy" id="2798581"/>
    <lineage>
        <taxon>Bacteria</taxon>
        <taxon>Bacillati</taxon>
        <taxon>Actinomycetota</taxon>
        <taxon>Actinomycetes</taxon>
        <taxon>Kitasatosporales</taxon>
        <taxon>Streptomycetaceae</taxon>
        <taxon>Streptomyces</taxon>
    </lineage>
</organism>
<protein>
    <recommendedName>
        <fullName evidence="2">N-acetylmuramoyl-L-alanine amidase</fullName>
        <ecNumber evidence="2">3.5.1.28</ecNumber>
    </recommendedName>
</protein>
<dbReference type="Pfam" id="PF01510">
    <property type="entry name" value="Amidase_2"/>
    <property type="match status" value="1"/>
</dbReference>
<dbReference type="EC" id="3.5.1.28" evidence="2"/>
<dbReference type="SUPFAM" id="SSF53955">
    <property type="entry name" value="Lysozyme-like"/>
    <property type="match status" value="1"/>
</dbReference>